<dbReference type="EMBL" id="QSDG01000012">
    <property type="protein sequence ID" value="RGY67803.1"/>
    <property type="molecule type" value="Genomic_DNA"/>
</dbReference>
<reference evidence="3 5" key="2">
    <citation type="submission" date="2018-08" db="EMBL/GenBank/DDBJ databases">
        <title>A genome reference for cultivated species of the human gut microbiota.</title>
        <authorList>
            <person name="Zou Y."/>
            <person name="Xue W."/>
            <person name="Luo G."/>
        </authorList>
    </citation>
    <scope>NUCLEOTIDE SEQUENCE [LARGE SCALE GENOMIC DNA]</scope>
    <source>
        <strain evidence="3 5">OF01-1</strain>
    </source>
</reference>
<evidence type="ECO:0000313" key="4">
    <source>
        <dbReference type="Proteomes" id="UP000036847"/>
    </source>
</evidence>
<keyword evidence="1" id="KW-0472">Membrane</keyword>
<evidence type="ECO:0000313" key="3">
    <source>
        <dbReference type="EMBL" id="RGY67803.1"/>
    </source>
</evidence>
<reference evidence="2" key="1">
    <citation type="book" date="2014" name="THE 24TH EUROPEAN CONGRESS OF CLINICAL MICROBIOLOGY AND INFECTIOUS DISEASES" publisher="ECCMID 2014" city="Barcelona, Spain">
        <title>Identification of resistance genes in three multidrug-resistant Bacteroides fragilis isolates by whole genome sequencing.</title>
        <editorList>
            <person name="Unknown"/>
            <person name="A."/>
        </editorList>
        <authorList>
            <person name="Sydenham T.V."/>
            <person name="Hasman H."/>
            <person name="Wang M."/>
            <person name="Soki J."/>
            <person name="Nagy E."/>
            <person name="Justesen U.S."/>
        </authorList>
    </citation>
    <scope>NUCLEOTIDE SEQUENCE</scope>
    <source>
        <strain evidence="2">DCMSKEJBY0001B</strain>
    </source>
</reference>
<gene>
    <name evidence="3" type="ORF">DXA27_13935</name>
    <name evidence="2" type="ORF">EC80_015405</name>
</gene>
<sequence length="61" mass="7286">MYQLVISKYVRNRGVCFIDKCVKVSALCSRHFFYTCFSSILWIVTNNSYIFVGYKQKRMTQ</sequence>
<organism evidence="3 5">
    <name type="scientific">Bacteroides fragilis</name>
    <dbReference type="NCBI Taxonomy" id="817"/>
    <lineage>
        <taxon>Bacteria</taxon>
        <taxon>Pseudomonadati</taxon>
        <taxon>Bacteroidota</taxon>
        <taxon>Bacteroidia</taxon>
        <taxon>Bacteroidales</taxon>
        <taxon>Bacteroidaceae</taxon>
        <taxon>Bacteroides</taxon>
    </lineage>
</organism>
<keyword evidence="1" id="KW-1133">Transmembrane helix</keyword>
<protein>
    <recommendedName>
        <fullName evidence="6">Transmembrane protein</fullName>
    </recommendedName>
</protein>
<feature type="transmembrane region" description="Helical" evidence="1">
    <location>
        <begin position="32"/>
        <end position="52"/>
    </location>
</feature>
<reference evidence="2 4" key="3">
    <citation type="submission" date="2019-03" db="EMBL/GenBank/DDBJ databases">
        <title>Complete genome assembly of MDR B. fragilis.</title>
        <authorList>
            <person name="Sydenham T.V."/>
            <person name="Hasman H."/>
            <person name="Justesen U.S."/>
        </authorList>
    </citation>
    <scope>NUCLEOTIDE SEQUENCE [LARGE SCALE GENOMIC DNA]</scope>
    <source>
        <strain evidence="2 4">DCMSKEJBY0001B</strain>
    </source>
</reference>
<evidence type="ECO:0000313" key="2">
    <source>
        <dbReference type="EMBL" id="QCQ46138.1"/>
    </source>
</evidence>
<keyword evidence="1" id="KW-0812">Transmembrane</keyword>
<dbReference type="AlphaFoldDB" id="A0A2K9H063"/>
<accession>A0A2K9H063</accession>
<dbReference type="Proteomes" id="UP000036847">
    <property type="component" value="Chromosome"/>
</dbReference>
<proteinExistence type="predicted"/>
<dbReference type="EMBL" id="CP036546">
    <property type="protein sequence ID" value="QCQ46138.1"/>
    <property type="molecule type" value="Genomic_DNA"/>
</dbReference>
<evidence type="ECO:0008006" key="6">
    <source>
        <dbReference type="Google" id="ProtNLM"/>
    </source>
</evidence>
<evidence type="ECO:0000256" key="1">
    <source>
        <dbReference type="SAM" id="Phobius"/>
    </source>
</evidence>
<name>A0A2K9H063_BACFG</name>
<dbReference type="OrthoDB" id="9865690at2"/>
<evidence type="ECO:0000313" key="5">
    <source>
        <dbReference type="Proteomes" id="UP000284614"/>
    </source>
</evidence>
<dbReference type="Proteomes" id="UP000284614">
    <property type="component" value="Unassembled WGS sequence"/>
</dbReference>